<evidence type="ECO:0000259" key="3">
    <source>
        <dbReference type="SMART" id="SM00382"/>
    </source>
</evidence>
<dbReference type="InterPro" id="IPR019734">
    <property type="entry name" value="TPR_rpt"/>
</dbReference>
<dbReference type="InterPro" id="IPR041617">
    <property type="entry name" value="TPR_MalT"/>
</dbReference>
<feature type="transmembrane region" description="Helical" evidence="2">
    <location>
        <begin position="12"/>
        <end position="32"/>
    </location>
</feature>
<dbReference type="SUPFAM" id="SSF52540">
    <property type="entry name" value="P-loop containing nucleoside triphosphate hydrolases"/>
    <property type="match status" value="1"/>
</dbReference>
<proteinExistence type="predicted"/>
<keyword evidence="1" id="KW-0802">TPR repeat</keyword>
<dbReference type="InterPro" id="IPR003593">
    <property type="entry name" value="AAA+_ATPase"/>
</dbReference>
<dbReference type="SMART" id="SM00028">
    <property type="entry name" value="TPR"/>
    <property type="match status" value="3"/>
</dbReference>
<dbReference type="InterPro" id="IPR011990">
    <property type="entry name" value="TPR-like_helical_dom_sf"/>
</dbReference>
<dbReference type="EMBL" id="BONX01000072">
    <property type="protein sequence ID" value="GIH01457.1"/>
    <property type="molecule type" value="Genomic_DNA"/>
</dbReference>
<dbReference type="InterPro" id="IPR049945">
    <property type="entry name" value="AAA_22"/>
</dbReference>
<evidence type="ECO:0000313" key="5">
    <source>
        <dbReference type="Proteomes" id="UP000621500"/>
    </source>
</evidence>
<comment type="caution">
    <text evidence="4">The sequence shown here is derived from an EMBL/GenBank/DDBJ whole genome shotgun (WGS) entry which is preliminary data.</text>
</comment>
<dbReference type="SUPFAM" id="SSF48452">
    <property type="entry name" value="TPR-like"/>
    <property type="match status" value="2"/>
</dbReference>
<feature type="repeat" description="TPR" evidence="1">
    <location>
        <begin position="561"/>
        <end position="594"/>
    </location>
</feature>
<keyword evidence="5" id="KW-1185">Reference proteome</keyword>
<evidence type="ECO:0000313" key="4">
    <source>
        <dbReference type="EMBL" id="GIH01457.1"/>
    </source>
</evidence>
<gene>
    <name evidence="4" type="ORF">Pma05_80290</name>
</gene>
<dbReference type="PROSITE" id="PS50005">
    <property type="entry name" value="TPR"/>
    <property type="match status" value="1"/>
</dbReference>
<organism evidence="4 5">
    <name type="scientific">Plantactinospora mayteni</name>
    <dbReference type="NCBI Taxonomy" id="566021"/>
    <lineage>
        <taxon>Bacteria</taxon>
        <taxon>Bacillati</taxon>
        <taxon>Actinomycetota</taxon>
        <taxon>Actinomycetes</taxon>
        <taxon>Micromonosporales</taxon>
        <taxon>Micromonosporaceae</taxon>
        <taxon>Plantactinospora</taxon>
    </lineage>
</organism>
<evidence type="ECO:0000256" key="1">
    <source>
        <dbReference type="PROSITE-ProRule" id="PRU00339"/>
    </source>
</evidence>
<protein>
    <recommendedName>
        <fullName evidence="3">AAA+ ATPase domain-containing protein</fullName>
    </recommendedName>
</protein>
<dbReference type="PANTHER" id="PTHR47691:SF3">
    <property type="entry name" value="HTH-TYPE TRANSCRIPTIONAL REGULATOR RV0890C-RELATED"/>
    <property type="match status" value="1"/>
</dbReference>
<dbReference type="Pfam" id="PF17874">
    <property type="entry name" value="TPR_MalT"/>
    <property type="match status" value="1"/>
</dbReference>
<feature type="transmembrane region" description="Helical" evidence="2">
    <location>
        <begin position="52"/>
        <end position="70"/>
    </location>
</feature>
<accession>A0ABQ4F3L6</accession>
<dbReference type="Gene3D" id="1.25.40.10">
    <property type="entry name" value="Tetratricopeptide repeat domain"/>
    <property type="match status" value="2"/>
</dbReference>
<keyword evidence="2" id="KW-0472">Membrane</keyword>
<dbReference type="Pfam" id="PF13401">
    <property type="entry name" value="AAA_22"/>
    <property type="match status" value="1"/>
</dbReference>
<dbReference type="PANTHER" id="PTHR47691">
    <property type="entry name" value="REGULATOR-RELATED"/>
    <property type="match status" value="1"/>
</dbReference>
<sequence>MVRLVRSRSLWVGAMALASGMVLMVGDVPRWWSLISDEQDNWLLRALDRSDKFASVLSLLVGIAALRVAFSQRRQDGRVTGSTSTVAEQARQVFGFFVDRRGERFRFRWALGDLRSRLIVVHGPAGVGKTELVGRVLADAKIDHDWYLVTPAFSPTVDTLVHALNLGGVDVGRDLPLDSSPLGQLEAILRGRTKKRHVIVLDSVERLLDDDHKLTDLALDEALDLIATGPRHGIKVVVISEVLPVAGAGGTWADSACRIAVDGLPLDFFRKFVERSAGGRSGLLSSLDDRRLDEVRRDLGGRPRLAQLFDSVLESDRDTTPLALAGEVHRWAARTGVDGVGDRLRSRMTAAFDSDRRDIYRAVASFATPVDAAMVRALVNKFRPRGYELRLDVVRDELVGLSRHAIHADRYQQTFFLGPAEAGQVLIWREKIDREGIAADRRLLIDAAWLLRARRQADRHCDWANPQSYLAEVDAWLRAERADGAFRSIEDIEATSADGNPLMLFRRPRRVVADQIGDTEQSANYNVLGYLHHASGHFGRATEFFQTALTRAGDDNPVWRARILVNLAGLKWAQGNVGDAFTDFEKALKMAPEDPVVRAGSLAGMARCHRRDGQYTLARQYLAQALRAAGPHPGRRIPLELRLARLHVETEQFREAEALLDAVRDETEEVGSLRAAYLDVQADLRLAQGHYDQAKRLAREAVSLALPAHDSVVALQARSTLSVVRMHEGRFDHAAREATMARRYSGTDALIVLALQGVAVRRAKGPSAARDLFADLVDQADLRTGLNDRDFAAWTLMGIARCAQALDTPTGSTKPALDKFTRARHPHAEPAPALTRLMTFLLETIAADDDERARLTPAVDNLRSSLSHSRQREGDVV</sequence>
<reference evidence="4 5" key="1">
    <citation type="submission" date="2021-01" db="EMBL/GenBank/DDBJ databases">
        <title>Whole genome shotgun sequence of Plantactinospora mayteni NBRC 109088.</title>
        <authorList>
            <person name="Komaki H."/>
            <person name="Tamura T."/>
        </authorList>
    </citation>
    <scope>NUCLEOTIDE SEQUENCE [LARGE SCALE GENOMIC DNA]</scope>
    <source>
        <strain evidence="4 5">NBRC 109088</strain>
    </source>
</reference>
<feature type="domain" description="AAA+ ATPase" evidence="3">
    <location>
        <begin position="115"/>
        <end position="266"/>
    </location>
</feature>
<name>A0ABQ4F3L6_9ACTN</name>
<evidence type="ECO:0000256" key="2">
    <source>
        <dbReference type="SAM" id="Phobius"/>
    </source>
</evidence>
<dbReference type="Gene3D" id="3.40.50.300">
    <property type="entry name" value="P-loop containing nucleotide triphosphate hydrolases"/>
    <property type="match status" value="1"/>
</dbReference>
<keyword evidence="2" id="KW-0812">Transmembrane</keyword>
<keyword evidence="2" id="KW-1133">Transmembrane helix</keyword>
<dbReference type="Proteomes" id="UP000621500">
    <property type="component" value="Unassembled WGS sequence"/>
</dbReference>
<dbReference type="InterPro" id="IPR027417">
    <property type="entry name" value="P-loop_NTPase"/>
</dbReference>
<dbReference type="SMART" id="SM00382">
    <property type="entry name" value="AAA"/>
    <property type="match status" value="1"/>
</dbReference>